<evidence type="ECO:0000313" key="2">
    <source>
        <dbReference type="EMBL" id="CAH0522157.1"/>
    </source>
</evidence>
<dbReference type="Proteomes" id="UP001158986">
    <property type="component" value="Unassembled WGS sequence"/>
</dbReference>
<evidence type="ECO:0008006" key="4">
    <source>
        <dbReference type="Google" id="ProtNLM"/>
    </source>
</evidence>
<dbReference type="EMBL" id="CAKLCB010000387">
    <property type="protein sequence ID" value="CAH0522157.1"/>
    <property type="molecule type" value="Genomic_DNA"/>
</dbReference>
<organism evidence="2 3">
    <name type="scientific">Peronospora belbahrii</name>
    <dbReference type="NCBI Taxonomy" id="622444"/>
    <lineage>
        <taxon>Eukaryota</taxon>
        <taxon>Sar</taxon>
        <taxon>Stramenopiles</taxon>
        <taxon>Oomycota</taxon>
        <taxon>Peronosporomycetes</taxon>
        <taxon>Peronosporales</taxon>
        <taxon>Peronosporaceae</taxon>
        <taxon>Peronospora</taxon>
    </lineage>
</organism>
<comment type="caution">
    <text evidence="2">The sequence shown here is derived from an EMBL/GenBank/DDBJ whole genome shotgun (WGS) entry which is preliminary data.</text>
</comment>
<sequence length="188" mass="21759">MLVDRLFPKYSKDPKAYRAVLVVVDGYFRYTTVYHLHLKNAFEVNVAVKRYITWAERKFPGHNVQQAIYDGGGEFVNDVMIGYLEGEAGYKIYFPTMRVVQHVMHAFLKEDIVYGDPYSDGYDTLLSEWLSKQSDSCSDDDNEKESIHMEDEEDESIISQEESMHSQDEVMLSGNELEDESEDESIPK</sequence>
<name>A0ABN8DAJ6_9STRA</name>
<evidence type="ECO:0000313" key="3">
    <source>
        <dbReference type="Proteomes" id="UP001158986"/>
    </source>
</evidence>
<gene>
    <name evidence="2" type="ORF">PBS001_LOCUS8594</name>
</gene>
<accession>A0ABN8DAJ6</accession>
<reference evidence="2 3" key="1">
    <citation type="submission" date="2021-11" db="EMBL/GenBank/DDBJ databases">
        <authorList>
            <person name="Islam A."/>
            <person name="Islam S."/>
            <person name="Flora M.S."/>
            <person name="Rahman M."/>
            <person name="Ziaur R.M."/>
            <person name="Epstein J.H."/>
            <person name="Hassan M."/>
            <person name="Klassen M."/>
            <person name="Woodard K."/>
            <person name="Webb A."/>
            <person name="Webby R.J."/>
            <person name="El Zowalaty M.E."/>
        </authorList>
    </citation>
    <scope>NUCLEOTIDE SEQUENCE [LARGE SCALE GENOMIC DNA]</scope>
    <source>
        <strain evidence="2">Pbs1</strain>
    </source>
</reference>
<feature type="region of interest" description="Disordered" evidence="1">
    <location>
        <begin position="133"/>
        <end position="188"/>
    </location>
</feature>
<keyword evidence="3" id="KW-1185">Reference proteome</keyword>
<protein>
    <recommendedName>
        <fullName evidence="4">Integrase catalytic domain-containing protein</fullName>
    </recommendedName>
</protein>
<feature type="compositionally biased region" description="Acidic residues" evidence="1">
    <location>
        <begin position="176"/>
        <end position="188"/>
    </location>
</feature>
<evidence type="ECO:0000256" key="1">
    <source>
        <dbReference type="SAM" id="MobiDB-lite"/>
    </source>
</evidence>
<proteinExistence type="predicted"/>